<organism evidence="1 2">
    <name type="scientific">Ancylostoma ceylanicum</name>
    <dbReference type="NCBI Taxonomy" id="53326"/>
    <lineage>
        <taxon>Eukaryota</taxon>
        <taxon>Metazoa</taxon>
        <taxon>Ecdysozoa</taxon>
        <taxon>Nematoda</taxon>
        <taxon>Chromadorea</taxon>
        <taxon>Rhabditida</taxon>
        <taxon>Rhabditina</taxon>
        <taxon>Rhabditomorpha</taxon>
        <taxon>Strongyloidea</taxon>
        <taxon>Ancylostomatidae</taxon>
        <taxon>Ancylostomatinae</taxon>
        <taxon>Ancylostoma</taxon>
    </lineage>
</organism>
<dbReference type="AlphaFoldDB" id="A0A016T4W9"/>
<name>A0A016T4W9_9BILA</name>
<proteinExistence type="predicted"/>
<dbReference type="Proteomes" id="UP000024635">
    <property type="component" value="Unassembled WGS sequence"/>
</dbReference>
<dbReference type="EMBL" id="JARK01001473">
    <property type="protein sequence ID" value="EYB97775.1"/>
    <property type="molecule type" value="Genomic_DNA"/>
</dbReference>
<sequence>MVVRASQLHAAAASFRSRRSMAPVEEEVARSLAATTRSNAGAVPALRCAGPFQCSCNGWLLGRSISIVARSSPV</sequence>
<comment type="caution">
    <text evidence="1">The sequence shown here is derived from an EMBL/GenBank/DDBJ whole genome shotgun (WGS) entry which is preliminary data.</text>
</comment>
<evidence type="ECO:0000313" key="2">
    <source>
        <dbReference type="Proteomes" id="UP000024635"/>
    </source>
</evidence>
<evidence type="ECO:0000313" key="1">
    <source>
        <dbReference type="EMBL" id="EYB97775.1"/>
    </source>
</evidence>
<keyword evidence="2" id="KW-1185">Reference proteome</keyword>
<protein>
    <submittedName>
        <fullName evidence="1">Uncharacterized protein</fullName>
    </submittedName>
</protein>
<gene>
    <name evidence="1" type="primary">Acey_s0137.g2015</name>
    <name evidence="1" type="ORF">Y032_0137g2015</name>
</gene>
<reference evidence="2" key="1">
    <citation type="journal article" date="2015" name="Nat. Genet.">
        <title>The genome and transcriptome of the zoonotic hookworm Ancylostoma ceylanicum identify infection-specific gene families.</title>
        <authorList>
            <person name="Schwarz E.M."/>
            <person name="Hu Y."/>
            <person name="Antoshechkin I."/>
            <person name="Miller M.M."/>
            <person name="Sternberg P.W."/>
            <person name="Aroian R.V."/>
        </authorList>
    </citation>
    <scope>NUCLEOTIDE SEQUENCE</scope>
    <source>
        <strain evidence="2">HY135</strain>
    </source>
</reference>
<accession>A0A016T4W9</accession>